<dbReference type="GO" id="GO:0005737">
    <property type="term" value="C:cytoplasm"/>
    <property type="evidence" value="ECO:0007669"/>
    <property type="project" value="InterPro"/>
</dbReference>
<evidence type="ECO:0000256" key="2">
    <source>
        <dbReference type="SAM" id="Coils"/>
    </source>
</evidence>
<dbReference type="Pfam" id="PF06005">
    <property type="entry name" value="ZapB"/>
    <property type="match status" value="1"/>
</dbReference>
<dbReference type="EMBL" id="MFTC01000019">
    <property type="protein sequence ID" value="OGI52323.1"/>
    <property type="molecule type" value="Genomic_DNA"/>
</dbReference>
<dbReference type="AlphaFoldDB" id="A0A1F6U4K7"/>
<evidence type="ECO:0000313" key="4">
    <source>
        <dbReference type="Proteomes" id="UP000179037"/>
    </source>
</evidence>
<dbReference type="STRING" id="1817768.A3A87_06810"/>
<evidence type="ECO:0000256" key="1">
    <source>
        <dbReference type="ARBA" id="ARBA00023054"/>
    </source>
</evidence>
<dbReference type="InterPro" id="IPR012662">
    <property type="entry name" value="CHP02449"/>
</dbReference>
<evidence type="ECO:0000313" key="3">
    <source>
        <dbReference type="EMBL" id="OGI52323.1"/>
    </source>
</evidence>
<dbReference type="InterPro" id="IPR009252">
    <property type="entry name" value="Cell_div_ZapB"/>
</dbReference>
<keyword evidence="1 2" id="KW-0175">Coiled coil</keyword>
<dbReference type="Proteomes" id="UP000179037">
    <property type="component" value="Unassembled WGS sequence"/>
</dbReference>
<protein>
    <submittedName>
        <fullName evidence="3">TIGR02449 family protein</fullName>
    </submittedName>
</protein>
<accession>A0A1F6U4K7</accession>
<dbReference type="GO" id="GO:0043093">
    <property type="term" value="P:FtsZ-dependent cytokinesis"/>
    <property type="evidence" value="ECO:0007669"/>
    <property type="project" value="InterPro"/>
</dbReference>
<gene>
    <name evidence="3" type="ORF">A3A87_06810</name>
</gene>
<organism evidence="3 4">
    <name type="scientific">Candidatus Muproteobacteria bacterium RIFCSPLOWO2_01_FULL_60_18</name>
    <dbReference type="NCBI Taxonomy" id="1817768"/>
    <lineage>
        <taxon>Bacteria</taxon>
        <taxon>Pseudomonadati</taxon>
        <taxon>Pseudomonadota</taxon>
        <taxon>Candidatus Muproteobacteria</taxon>
    </lineage>
</organism>
<name>A0A1F6U4K7_9PROT</name>
<dbReference type="Gene3D" id="1.20.5.340">
    <property type="match status" value="1"/>
</dbReference>
<dbReference type="GO" id="GO:0090529">
    <property type="term" value="P:cell septum assembly"/>
    <property type="evidence" value="ECO:0007669"/>
    <property type="project" value="InterPro"/>
</dbReference>
<reference evidence="3 4" key="1">
    <citation type="journal article" date="2016" name="Nat. Commun.">
        <title>Thousands of microbial genomes shed light on interconnected biogeochemical processes in an aquifer system.</title>
        <authorList>
            <person name="Anantharaman K."/>
            <person name="Brown C.T."/>
            <person name="Hug L.A."/>
            <person name="Sharon I."/>
            <person name="Castelle C.J."/>
            <person name="Probst A.J."/>
            <person name="Thomas B.C."/>
            <person name="Singh A."/>
            <person name="Wilkins M.J."/>
            <person name="Karaoz U."/>
            <person name="Brodie E.L."/>
            <person name="Williams K.H."/>
            <person name="Hubbard S.S."/>
            <person name="Banfield J.F."/>
        </authorList>
    </citation>
    <scope>NUCLEOTIDE SEQUENCE [LARGE SCALE GENOMIC DNA]</scope>
</reference>
<feature type="coiled-coil region" evidence="2">
    <location>
        <begin position="13"/>
        <end position="54"/>
    </location>
</feature>
<sequence>MASDDSRLDSTDLKILESRIDELIETCRRLKNENQSLKSDQNNLSEQHARLMEKTRHARARIETMIDRLKALERS</sequence>
<proteinExistence type="predicted"/>
<comment type="caution">
    <text evidence="3">The sequence shown here is derived from an EMBL/GenBank/DDBJ whole genome shotgun (WGS) entry which is preliminary data.</text>
</comment>
<dbReference type="NCBIfam" id="TIGR02449">
    <property type="entry name" value="TIGR02449 family protein"/>
    <property type="match status" value="1"/>
</dbReference>